<accession>A0ABP7N308</accession>
<dbReference type="SUPFAM" id="SSF53850">
    <property type="entry name" value="Periplasmic binding protein-like II"/>
    <property type="match status" value="1"/>
</dbReference>
<sequence length="340" mass="36689">MKKSIIAAALAGTLLLSGCSGSPGGSGEQAPEVSVDTPIGAPETTELTIALSAPNLDSQAPVYIALDKGYYEDEGLTINVIDADNIREGLIGGSLDVAVEDAAAVVDAAVAGTGLKIVAGYRARQPYIIAASADIQDPSDLEGRQIILGDAPGVPINDVRMDIMAQEGGFDIRDVGWKDVYPPGFSNAWVENFVAGQVALTPVFPRHIPIVEEAGGHFIINTMKEWPNDVLAASESWISANPNTLARFIRATTKGMALYKDLSQQEYVQSMMEKADFKITDTEREPEIYAYGPELYNENMLMLEESRYAEALSAFGMDMPEWSTFVDTTQLERAQKSLDE</sequence>
<feature type="domain" description="SsuA/THI5-like" evidence="2">
    <location>
        <begin position="60"/>
        <end position="257"/>
    </location>
</feature>
<dbReference type="InterPro" id="IPR015168">
    <property type="entry name" value="SsuA/THI5"/>
</dbReference>
<evidence type="ECO:0000313" key="3">
    <source>
        <dbReference type="EMBL" id="GAA3935649.1"/>
    </source>
</evidence>
<proteinExistence type="predicted"/>
<keyword evidence="4" id="KW-1185">Reference proteome</keyword>
<organism evidence="3 4">
    <name type="scientific">Microbacterium soli</name>
    <dbReference type="NCBI Taxonomy" id="446075"/>
    <lineage>
        <taxon>Bacteria</taxon>
        <taxon>Bacillati</taxon>
        <taxon>Actinomycetota</taxon>
        <taxon>Actinomycetes</taxon>
        <taxon>Micrococcales</taxon>
        <taxon>Microbacteriaceae</taxon>
        <taxon>Microbacterium</taxon>
    </lineage>
</organism>
<comment type="caution">
    <text evidence="3">The sequence shown here is derived from an EMBL/GenBank/DDBJ whole genome shotgun (WGS) entry which is preliminary data.</text>
</comment>
<gene>
    <name evidence="3" type="ORF">GCM10022383_12560</name>
</gene>
<feature type="signal peptide" evidence="1">
    <location>
        <begin position="1"/>
        <end position="22"/>
    </location>
</feature>
<dbReference type="EMBL" id="BAABCP010000001">
    <property type="protein sequence ID" value="GAA3935649.1"/>
    <property type="molecule type" value="Genomic_DNA"/>
</dbReference>
<dbReference type="RefSeq" id="WP_344818671.1">
    <property type="nucleotide sequence ID" value="NZ_BAABCP010000001.1"/>
</dbReference>
<evidence type="ECO:0000313" key="4">
    <source>
        <dbReference type="Proteomes" id="UP001501591"/>
    </source>
</evidence>
<protein>
    <recommendedName>
        <fullName evidence="2">SsuA/THI5-like domain-containing protein</fullName>
    </recommendedName>
</protein>
<dbReference type="PROSITE" id="PS51257">
    <property type="entry name" value="PROKAR_LIPOPROTEIN"/>
    <property type="match status" value="1"/>
</dbReference>
<dbReference type="PANTHER" id="PTHR30024">
    <property type="entry name" value="ALIPHATIC SULFONATES-BINDING PROTEIN-RELATED"/>
    <property type="match status" value="1"/>
</dbReference>
<reference evidence="4" key="1">
    <citation type="journal article" date="2019" name="Int. J. Syst. Evol. Microbiol.">
        <title>The Global Catalogue of Microorganisms (GCM) 10K type strain sequencing project: providing services to taxonomists for standard genome sequencing and annotation.</title>
        <authorList>
            <consortium name="The Broad Institute Genomics Platform"/>
            <consortium name="The Broad Institute Genome Sequencing Center for Infectious Disease"/>
            <person name="Wu L."/>
            <person name="Ma J."/>
        </authorList>
    </citation>
    <scope>NUCLEOTIDE SEQUENCE [LARGE SCALE GENOMIC DNA]</scope>
    <source>
        <strain evidence="4">JCM 17024</strain>
    </source>
</reference>
<dbReference type="Gene3D" id="3.40.190.10">
    <property type="entry name" value="Periplasmic binding protein-like II"/>
    <property type="match status" value="2"/>
</dbReference>
<keyword evidence="1" id="KW-0732">Signal</keyword>
<dbReference type="Proteomes" id="UP001501591">
    <property type="component" value="Unassembled WGS sequence"/>
</dbReference>
<dbReference type="Pfam" id="PF09084">
    <property type="entry name" value="NMT1"/>
    <property type="match status" value="1"/>
</dbReference>
<feature type="chain" id="PRO_5046731275" description="SsuA/THI5-like domain-containing protein" evidence="1">
    <location>
        <begin position="23"/>
        <end position="340"/>
    </location>
</feature>
<name>A0ABP7N308_9MICO</name>
<evidence type="ECO:0000259" key="2">
    <source>
        <dbReference type="Pfam" id="PF09084"/>
    </source>
</evidence>
<evidence type="ECO:0000256" key="1">
    <source>
        <dbReference type="SAM" id="SignalP"/>
    </source>
</evidence>